<accession>A0A5P8P2W5</accession>
<dbReference type="AlphaFoldDB" id="A0A5P8P2W5"/>
<proteinExistence type="predicted"/>
<dbReference type="InterPro" id="IPR013587">
    <property type="entry name" value="Nitrate/nitrite_sensing"/>
</dbReference>
<dbReference type="EMBL" id="CP043617">
    <property type="protein sequence ID" value="QFR49910.1"/>
    <property type="molecule type" value="Genomic_DNA"/>
</dbReference>
<gene>
    <name evidence="2" type="ORF">FJR48_09295</name>
</gene>
<dbReference type="Proteomes" id="UP000326944">
    <property type="component" value="Chromosome"/>
</dbReference>
<evidence type="ECO:0000313" key="2">
    <source>
        <dbReference type="EMBL" id="QFR49910.1"/>
    </source>
</evidence>
<sequence>MKFFLILISLLYSLEAKSLFTNNEQKDRSKYIGALKNLVIATQKTRGLTNSFLNGNTVAQLLVYSNRQDMKAAIGDMETLQFSADPVINKRATFISQELISLNSKAFKKNSSKVFDEYTELIAQTMMLAQSVAKRGVDKLNPIGRELTSIMMETMLPLTEYVGQLRGLGSGIAAKGSISKGEKDKLVAILLQMKPLSEKFESQMSHVVSKYNKEFGNESIESDVAKTMTLIKEYMSYSKTNFIESKQEVDPDNYFDSGTQIITSIVKIYDVNNKVIESDSQGWF</sequence>
<evidence type="ECO:0000313" key="3">
    <source>
        <dbReference type="Proteomes" id="UP000326944"/>
    </source>
</evidence>
<evidence type="ECO:0000259" key="1">
    <source>
        <dbReference type="Pfam" id="PF08376"/>
    </source>
</evidence>
<dbReference type="OrthoDB" id="2489132at2"/>
<feature type="domain" description="Nitrate/nitrite sensing protein" evidence="1">
    <location>
        <begin position="37"/>
        <end position="267"/>
    </location>
</feature>
<protein>
    <recommendedName>
        <fullName evidence="1">Nitrate/nitrite sensing protein domain-containing protein</fullName>
    </recommendedName>
</protein>
<organism evidence="2 3">
    <name type="scientific">Sulfurimonas lithotrophica</name>
    <dbReference type="NCBI Taxonomy" id="2590022"/>
    <lineage>
        <taxon>Bacteria</taxon>
        <taxon>Pseudomonadati</taxon>
        <taxon>Campylobacterota</taxon>
        <taxon>Epsilonproteobacteria</taxon>
        <taxon>Campylobacterales</taxon>
        <taxon>Sulfurimonadaceae</taxon>
        <taxon>Sulfurimonas</taxon>
    </lineage>
</organism>
<dbReference type="RefSeq" id="WP_152307858.1">
    <property type="nucleotide sequence ID" value="NZ_CP043617.1"/>
</dbReference>
<dbReference type="Pfam" id="PF08376">
    <property type="entry name" value="NIT"/>
    <property type="match status" value="1"/>
</dbReference>
<keyword evidence="3" id="KW-1185">Reference proteome</keyword>
<reference evidence="2 3" key="1">
    <citation type="submission" date="2019-09" db="EMBL/GenBank/DDBJ databases">
        <title>Sulfurimonas gotlandica sp. nov., a chemoautotrophic and psychrotolerant epsilonproteobacterium isolated from a pelagic redoxcline, and an emended description of the genus Sulfurimonas.</title>
        <authorList>
            <person name="Wang S."/>
            <person name="Jiang L."/>
            <person name="Shao S."/>
        </authorList>
    </citation>
    <scope>NUCLEOTIDE SEQUENCE [LARGE SCALE GENOMIC DNA]</scope>
    <source>
        <strain evidence="2 3">GYSZ_1</strain>
    </source>
</reference>
<name>A0A5P8P2W5_9BACT</name>
<dbReference type="KEGG" id="sulg:FJR48_09295"/>